<gene>
    <name evidence="2" type="ORF">DAY19_06555</name>
</gene>
<dbReference type="InterPro" id="IPR016181">
    <property type="entry name" value="Acyl_CoA_acyltransferase"/>
</dbReference>
<organism evidence="2 3">
    <name type="scientific">Halobacteriovorax vibrionivorans</name>
    <dbReference type="NCBI Taxonomy" id="2152716"/>
    <lineage>
        <taxon>Bacteria</taxon>
        <taxon>Pseudomonadati</taxon>
        <taxon>Bdellovibrionota</taxon>
        <taxon>Bacteriovoracia</taxon>
        <taxon>Bacteriovoracales</taxon>
        <taxon>Halobacteriovoraceae</taxon>
        <taxon>Halobacteriovorax</taxon>
    </lineage>
</organism>
<dbReference type="Proteomes" id="UP000443582">
    <property type="component" value="Unassembled WGS sequence"/>
</dbReference>
<dbReference type="EMBL" id="QDKL01000002">
    <property type="protein sequence ID" value="RZF21342.1"/>
    <property type="molecule type" value="Genomic_DNA"/>
</dbReference>
<feature type="domain" description="N-acetyltransferase" evidence="1">
    <location>
        <begin position="4"/>
        <end position="148"/>
    </location>
</feature>
<dbReference type="Gene3D" id="3.40.630.30">
    <property type="match status" value="1"/>
</dbReference>
<name>A0ABY0IFC5_9BACT</name>
<protein>
    <submittedName>
        <fullName evidence="2">N-acetyltransferase</fullName>
    </submittedName>
</protein>
<accession>A0ABY0IFC5</accession>
<keyword evidence="3" id="KW-1185">Reference proteome</keyword>
<dbReference type="CDD" id="cd04301">
    <property type="entry name" value="NAT_SF"/>
    <property type="match status" value="1"/>
</dbReference>
<evidence type="ECO:0000313" key="2">
    <source>
        <dbReference type="EMBL" id="RZF21342.1"/>
    </source>
</evidence>
<proteinExistence type="predicted"/>
<evidence type="ECO:0000259" key="1">
    <source>
        <dbReference type="PROSITE" id="PS51186"/>
    </source>
</evidence>
<dbReference type="InterPro" id="IPR000182">
    <property type="entry name" value="GNAT_dom"/>
</dbReference>
<sequence length="148" mass="17969">MSDYEYREYTKNTDEVFEIVSKVNGYIFSLPYSIEKMRDKTRHCKKFLAQFFFDGDEPIAFKIGYDREDYFYSWIGGVSSIYRGQKLATKLMERQHEWVREQGFQKLRTHTDDRFPEMISLNLKFGFYIFEKRIKDDGIEQIIMEKEI</sequence>
<comment type="caution">
    <text evidence="2">The sequence shown here is derived from an EMBL/GenBank/DDBJ whole genome shotgun (WGS) entry which is preliminary data.</text>
</comment>
<dbReference type="SUPFAM" id="SSF55729">
    <property type="entry name" value="Acyl-CoA N-acyltransferases (Nat)"/>
    <property type="match status" value="1"/>
</dbReference>
<evidence type="ECO:0000313" key="3">
    <source>
        <dbReference type="Proteomes" id="UP000443582"/>
    </source>
</evidence>
<dbReference type="RefSeq" id="WP_114706409.1">
    <property type="nucleotide sequence ID" value="NZ_QDKL01000002.1"/>
</dbReference>
<reference evidence="3" key="1">
    <citation type="journal article" date="2019" name="Int. J. Syst. Evol. Microbiol.">
        <title>Halobacteriovorax valvorus sp. nov., a novel prokaryotic predator isolated from coastal seawater of China.</title>
        <authorList>
            <person name="Chen M.-X."/>
        </authorList>
    </citation>
    <scope>NUCLEOTIDE SEQUENCE [LARGE SCALE GENOMIC DNA]</scope>
    <source>
        <strain evidence="3">BL9</strain>
    </source>
</reference>
<dbReference type="Pfam" id="PF00583">
    <property type="entry name" value="Acetyltransf_1"/>
    <property type="match status" value="1"/>
</dbReference>
<dbReference type="PROSITE" id="PS51186">
    <property type="entry name" value="GNAT"/>
    <property type="match status" value="1"/>
</dbReference>